<keyword evidence="2" id="KW-1185">Reference proteome</keyword>
<protein>
    <recommendedName>
        <fullName evidence="3">DUF559 domain-containing protein</fullName>
    </recommendedName>
</protein>
<evidence type="ECO:0000313" key="1">
    <source>
        <dbReference type="EMBL" id="MFD2417255.1"/>
    </source>
</evidence>
<evidence type="ECO:0000313" key="2">
    <source>
        <dbReference type="Proteomes" id="UP001597417"/>
    </source>
</evidence>
<dbReference type="RefSeq" id="WP_378264856.1">
    <property type="nucleotide sequence ID" value="NZ_JBHUKR010000007.1"/>
</dbReference>
<reference evidence="2" key="1">
    <citation type="journal article" date="2019" name="Int. J. Syst. Evol. Microbiol.">
        <title>The Global Catalogue of Microorganisms (GCM) 10K type strain sequencing project: providing services to taxonomists for standard genome sequencing and annotation.</title>
        <authorList>
            <consortium name="The Broad Institute Genomics Platform"/>
            <consortium name="The Broad Institute Genome Sequencing Center for Infectious Disease"/>
            <person name="Wu L."/>
            <person name="Ma J."/>
        </authorList>
    </citation>
    <scope>NUCLEOTIDE SEQUENCE [LARGE SCALE GENOMIC DNA]</scope>
    <source>
        <strain evidence="2">CGMCC 4.7645</strain>
    </source>
</reference>
<comment type="caution">
    <text evidence="1">The sequence shown here is derived from an EMBL/GenBank/DDBJ whole genome shotgun (WGS) entry which is preliminary data.</text>
</comment>
<name>A0ABW5FQG4_9PSEU</name>
<dbReference type="Proteomes" id="UP001597417">
    <property type="component" value="Unassembled WGS sequence"/>
</dbReference>
<proteinExistence type="predicted"/>
<sequence>MTRHHIPVLSDLTKPFLGNDAIRTGLLTPRQLRSPAFTKLFQNIYVPAHRPVTHELRCRAATLLAPPTATVTGLSAAAAYGYGFAEPFDPVEFLVADARRFTAKQGLHIRRSTLGPPEGIPWQGARLATPLRATFDILRETAFPRTLPRVVAWLDVLLRDGFVGLEDLSRLLHSRRDHGVVRARKALALANARSESVPESEIRVWLRLGGLAPQVEFEFLGFRVPLGFPHRRLAVEYVRPREGDLGRAQGDVWRRQRLRAEGWKFVIITPERLRDDPEGMVETVRQALHRRTAPVAA</sequence>
<dbReference type="InterPro" id="IPR011335">
    <property type="entry name" value="Restrct_endonuc-II-like"/>
</dbReference>
<evidence type="ECO:0008006" key="3">
    <source>
        <dbReference type="Google" id="ProtNLM"/>
    </source>
</evidence>
<dbReference type="EMBL" id="JBHUKR010000007">
    <property type="protein sequence ID" value="MFD2417255.1"/>
    <property type="molecule type" value="Genomic_DNA"/>
</dbReference>
<organism evidence="1 2">
    <name type="scientific">Amycolatopsis pigmentata</name>
    <dbReference type="NCBI Taxonomy" id="450801"/>
    <lineage>
        <taxon>Bacteria</taxon>
        <taxon>Bacillati</taxon>
        <taxon>Actinomycetota</taxon>
        <taxon>Actinomycetes</taxon>
        <taxon>Pseudonocardiales</taxon>
        <taxon>Pseudonocardiaceae</taxon>
        <taxon>Amycolatopsis</taxon>
    </lineage>
</organism>
<dbReference type="SUPFAM" id="SSF52980">
    <property type="entry name" value="Restriction endonuclease-like"/>
    <property type="match status" value="1"/>
</dbReference>
<accession>A0ABW5FQG4</accession>
<gene>
    <name evidence="1" type="ORF">ACFSXZ_13070</name>
</gene>